<evidence type="ECO:0000313" key="3">
    <source>
        <dbReference type="Proteomes" id="UP000039021"/>
    </source>
</evidence>
<dbReference type="Proteomes" id="UP000039021">
    <property type="component" value="Unassembled WGS sequence"/>
</dbReference>
<dbReference type="AlphaFoldDB" id="A0A916P9Y0"/>
<name>A0A916P9Y0_MYCTX</name>
<comment type="caution">
    <text evidence="2">The sequence shown here is derived from an EMBL/GenBank/DDBJ whole genome shotgun (WGS) entry which is preliminary data.</text>
</comment>
<sequence>MRSNPPWLSTTCLTIANPRPEPGNARADADR</sequence>
<gene>
    <name evidence="2" type="ORF">ERS007739_04992</name>
</gene>
<evidence type="ECO:0000313" key="2">
    <source>
        <dbReference type="EMBL" id="CPA98597.1"/>
    </source>
</evidence>
<evidence type="ECO:0000256" key="1">
    <source>
        <dbReference type="SAM" id="MobiDB-lite"/>
    </source>
</evidence>
<dbReference type="EMBL" id="CSBK01003513">
    <property type="protein sequence ID" value="CPA98597.1"/>
    <property type="molecule type" value="Genomic_DNA"/>
</dbReference>
<feature type="compositionally biased region" description="Polar residues" evidence="1">
    <location>
        <begin position="1"/>
        <end position="14"/>
    </location>
</feature>
<reference evidence="3" key="1">
    <citation type="submission" date="2015-03" db="EMBL/GenBank/DDBJ databases">
        <authorList>
            <consortium name="Pathogen Informatics"/>
        </authorList>
    </citation>
    <scope>NUCLEOTIDE SEQUENCE [LARGE SCALE GENOMIC DNA]</scope>
    <source>
        <strain evidence="3">N09902308</strain>
    </source>
</reference>
<proteinExistence type="predicted"/>
<accession>A0A916P9Y0</accession>
<feature type="region of interest" description="Disordered" evidence="1">
    <location>
        <begin position="1"/>
        <end position="31"/>
    </location>
</feature>
<protein>
    <submittedName>
        <fullName evidence="2">Uncharacterized protein</fullName>
    </submittedName>
</protein>
<organism evidence="2 3">
    <name type="scientific">Mycobacterium tuberculosis</name>
    <dbReference type="NCBI Taxonomy" id="1773"/>
    <lineage>
        <taxon>Bacteria</taxon>
        <taxon>Bacillati</taxon>
        <taxon>Actinomycetota</taxon>
        <taxon>Actinomycetes</taxon>
        <taxon>Mycobacteriales</taxon>
        <taxon>Mycobacteriaceae</taxon>
        <taxon>Mycobacterium</taxon>
        <taxon>Mycobacterium tuberculosis complex</taxon>
    </lineage>
</organism>